<comment type="caution">
    <text evidence="2">The sequence shown here is derived from an EMBL/GenBank/DDBJ whole genome shotgun (WGS) entry which is preliminary data.</text>
</comment>
<accession>A0A9D1FHH9</accession>
<evidence type="ECO:0000313" key="2">
    <source>
        <dbReference type="EMBL" id="HIS73668.1"/>
    </source>
</evidence>
<dbReference type="AlphaFoldDB" id="A0A9D1FHH9"/>
<keyword evidence="1" id="KW-0472">Membrane</keyword>
<gene>
    <name evidence="2" type="ORF">IAA86_01445</name>
</gene>
<reference evidence="2" key="2">
    <citation type="journal article" date="2021" name="PeerJ">
        <title>Extensive microbial diversity within the chicken gut microbiome revealed by metagenomics and culture.</title>
        <authorList>
            <person name="Gilroy R."/>
            <person name="Ravi A."/>
            <person name="Getino M."/>
            <person name="Pursley I."/>
            <person name="Horton D.L."/>
            <person name="Alikhan N.F."/>
            <person name="Baker D."/>
            <person name="Gharbi K."/>
            <person name="Hall N."/>
            <person name="Watson M."/>
            <person name="Adriaenssens E.M."/>
            <person name="Foster-Nyarko E."/>
            <person name="Jarju S."/>
            <person name="Secka A."/>
            <person name="Antonio M."/>
            <person name="Oren A."/>
            <person name="Chaudhuri R.R."/>
            <person name="La Ragione R."/>
            <person name="Hildebrand F."/>
            <person name="Pallen M.J."/>
        </authorList>
    </citation>
    <scope>NUCLEOTIDE SEQUENCE</scope>
    <source>
        <strain evidence="2">CHK152-2871</strain>
    </source>
</reference>
<dbReference type="EMBL" id="DVJQ01000012">
    <property type="protein sequence ID" value="HIS73668.1"/>
    <property type="molecule type" value="Genomic_DNA"/>
</dbReference>
<evidence type="ECO:0000313" key="3">
    <source>
        <dbReference type="Proteomes" id="UP000886865"/>
    </source>
</evidence>
<proteinExistence type="predicted"/>
<organism evidence="2 3">
    <name type="scientific">Candidatus Galligastranaerophilus intestinavium</name>
    <dbReference type="NCBI Taxonomy" id="2840836"/>
    <lineage>
        <taxon>Bacteria</taxon>
        <taxon>Candidatus Galligastranaerophilus</taxon>
    </lineage>
</organism>
<name>A0A9D1FHH9_9BACT</name>
<dbReference type="Proteomes" id="UP000886865">
    <property type="component" value="Unassembled WGS sequence"/>
</dbReference>
<protein>
    <submittedName>
        <fullName evidence="2">Uncharacterized protein</fullName>
    </submittedName>
</protein>
<reference evidence="2" key="1">
    <citation type="submission" date="2020-10" db="EMBL/GenBank/DDBJ databases">
        <authorList>
            <person name="Gilroy R."/>
        </authorList>
    </citation>
    <scope>NUCLEOTIDE SEQUENCE</scope>
    <source>
        <strain evidence="2">CHK152-2871</strain>
    </source>
</reference>
<keyword evidence="1" id="KW-1133">Transmembrane helix</keyword>
<feature type="transmembrane region" description="Helical" evidence="1">
    <location>
        <begin position="20"/>
        <end position="41"/>
    </location>
</feature>
<evidence type="ECO:0000256" key="1">
    <source>
        <dbReference type="SAM" id="Phobius"/>
    </source>
</evidence>
<sequence>MANFIQKTVANFANDNGKFLFINAAIGWFLASAAQTFGIMTNKKIDKEDKKFLVPQEVFDGLSNIGLYAIITAPLMNMTDKLIDKGVISFRNVDKNSAEFKSLKGGAAVLASFVGGIVSTNILTPMIRNKLGTVAQRKAFKQKIQDAMPTYNFNYQPLFRKSQDNTPLRISNYINFAKSKNLKI</sequence>
<keyword evidence="1" id="KW-0812">Transmembrane</keyword>